<dbReference type="RefSeq" id="WP_174894437.1">
    <property type="nucleotide sequence ID" value="NZ_CP054803.1"/>
</dbReference>
<dbReference type="AlphaFoldDB" id="A0A6N1MSW4"/>
<protein>
    <submittedName>
        <fullName evidence="1">WD40 repeat domain-containing protein</fullName>
    </submittedName>
</protein>
<evidence type="ECO:0000313" key="1">
    <source>
        <dbReference type="EMBL" id="QKU21711.1"/>
    </source>
</evidence>
<dbReference type="Proteomes" id="UP000509126">
    <property type="component" value="Chromosome"/>
</dbReference>
<sequence>MRKVTLINSSSQKKVVDLTLRQGLLPLEHRNDSELYNGGSLADNSQQGTLYTPDMQKCISKNQSSNSQNNYSVCRDIRNSTLMENPLAVFAGVIQEVDASNTHFAVGGANPFLYVFDWASLSLQSASTAGLGTVNSLRFSPEGSLLAVSHATSPFIRIYKTSDWSYIEPTAAENASITYVVEFSNDGTKLIARAGSNPSFRVFSTQTGARIFSQHIAFHTTDANSTRGFLYQHPTKNNLVFSLGTSSSSSGPRSYVFNTDTLVLEPISALPSINQAMNRIYGIYFNDLDNSITLSNSLSSINYLARFNADTYEPMPIPEIDTLYKYYSPQYKFFSNLCKYDTSRITGVVRDINNLPARRMVRAYRRSDGALMAQTFSDAVTGQYKLLLPDTEFYDVQFLTEDGEQLNDLFFAKSIPEQV</sequence>
<reference evidence="1 2" key="1">
    <citation type="submission" date="2019-11" db="EMBL/GenBank/DDBJ databases">
        <title>FDA dAtabase for Regulatory Grade micrObial Sequences (FDA-ARGOS): Supporting development and validation of Infectious Disease Dx tests.</title>
        <authorList>
            <person name="Patel R."/>
            <person name="Rucinski S."/>
            <person name="Tallon L."/>
            <person name="Sadzewicz L."/>
            <person name="Vavikolanu K."/>
            <person name="Mehta A."/>
            <person name="Aluvathingal J."/>
            <person name="Nadendla S."/>
            <person name="Nandy P."/>
            <person name="Geyer C."/>
            <person name="Yan Y."/>
            <person name="Sichtig H."/>
        </authorList>
    </citation>
    <scope>NUCLEOTIDE SEQUENCE [LARGE SCALE GENOMIC DNA]</scope>
    <source>
        <strain evidence="1 2">FDAARGOS_557</strain>
    </source>
</reference>
<proteinExistence type="predicted"/>
<dbReference type="InterPro" id="IPR015943">
    <property type="entry name" value="WD40/YVTN_repeat-like_dom_sf"/>
</dbReference>
<dbReference type="SUPFAM" id="SSF69322">
    <property type="entry name" value="Tricorn protease domain 2"/>
    <property type="match status" value="1"/>
</dbReference>
<dbReference type="EMBL" id="CP054803">
    <property type="protein sequence ID" value="QKU21711.1"/>
    <property type="molecule type" value="Genomic_DNA"/>
</dbReference>
<evidence type="ECO:0000313" key="2">
    <source>
        <dbReference type="Proteomes" id="UP000509126"/>
    </source>
</evidence>
<accession>A0A6N1MSW4</accession>
<name>A0A6N1MSW4_ACILW</name>
<organism evidence="1 2">
    <name type="scientific">Acinetobacter lwoffii</name>
    <dbReference type="NCBI Taxonomy" id="28090"/>
    <lineage>
        <taxon>Bacteria</taxon>
        <taxon>Pseudomonadati</taxon>
        <taxon>Pseudomonadota</taxon>
        <taxon>Gammaproteobacteria</taxon>
        <taxon>Moraxellales</taxon>
        <taxon>Moraxellaceae</taxon>
        <taxon>Acinetobacter</taxon>
    </lineage>
</organism>
<dbReference type="Gene3D" id="2.130.10.10">
    <property type="entry name" value="YVTN repeat-like/Quinoprotein amine dehydrogenase"/>
    <property type="match status" value="1"/>
</dbReference>
<gene>
    <name evidence="1" type="ORF">FOB19_10055</name>
</gene>